<keyword evidence="3" id="KW-1185">Reference proteome</keyword>
<dbReference type="AlphaFoldDB" id="A0A2K1Y7A5"/>
<organism evidence="2 3">
    <name type="scientific">Populus trichocarpa</name>
    <name type="common">Western balsam poplar</name>
    <name type="synonym">Populus balsamifera subsp. trichocarpa</name>
    <dbReference type="NCBI Taxonomy" id="3694"/>
    <lineage>
        <taxon>Eukaryota</taxon>
        <taxon>Viridiplantae</taxon>
        <taxon>Streptophyta</taxon>
        <taxon>Embryophyta</taxon>
        <taxon>Tracheophyta</taxon>
        <taxon>Spermatophyta</taxon>
        <taxon>Magnoliopsida</taxon>
        <taxon>eudicotyledons</taxon>
        <taxon>Gunneridae</taxon>
        <taxon>Pentapetalae</taxon>
        <taxon>rosids</taxon>
        <taxon>fabids</taxon>
        <taxon>Malpighiales</taxon>
        <taxon>Salicaceae</taxon>
        <taxon>Saliceae</taxon>
        <taxon>Populus</taxon>
    </lineage>
</organism>
<name>A0A2K1Y7A5_POPTR</name>
<dbReference type="InParanoid" id="A0A2K1Y7A5"/>
<dbReference type="EMBL" id="CM009301">
    <property type="protein sequence ID" value="PNT08907.1"/>
    <property type="molecule type" value="Genomic_DNA"/>
</dbReference>
<dbReference type="Proteomes" id="UP000006729">
    <property type="component" value="Chromosome 12"/>
</dbReference>
<accession>A0A2K1Y7A5</accession>
<proteinExistence type="predicted"/>
<gene>
    <name evidence="2" type="ORF">POPTR_012G015300</name>
</gene>
<feature type="compositionally biased region" description="Polar residues" evidence="1">
    <location>
        <begin position="34"/>
        <end position="56"/>
    </location>
</feature>
<feature type="region of interest" description="Disordered" evidence="1">
    <location>
        <begin position="25"/>
        <end position="66"/>
    </location>
</feature>
<evidence type="ECO:0000256" key="1">
    <source>
        <dbReference type="SAM" id="MobiDB-lite"/>
    </source>
</evidence>
<evidence type="ECO:0000313" key="3">
    <source>
        <dbReference type="Proteomes" id="UP000006729"/>
    </source>
</evidence>
<evidence type="ECO:0000313" key="2">
    <source>
        <dbReference type="EMBL" id="PNT08907.1"/>
    </source>
</evidence>
<reference evidence="2 3" key="1">
    <citation type="journal article" date="2006" name="Science">
        <title>The genome of black cottonwood, Populus trichocarpa (Torr. &amp; Gray).</title>
        <authorList>
            <person name="Tuskan G.A."/>
            <person name="Difazio S."/>
            <person name="Jansson S."/>
            <person name="Bohlmann J."/>
            <person name="Grigoriev I."/>
            <person name="Hellsten U."/>
            <person name="Putnam N."/>
            <person name="Ralph S."/>
            <person name="Rombauts S."/>
            <person name="Salamov A."/>
            <person name="Schein J."/>
            <person name="Sterck L."/>
            <person name="Aerts A."/>
            <person name="Bhalerao R.R."/>
            <person name="Bhalerao R.P."/>
            <person name="Blaudez D."/>
            <person name="Boerjan W."/>
            <person name="Brun A."/>
            <person name="Brunner A."/>
            <person name="Busov V."/>
            <person name="Campbell M."/>
            <person name="Carlson J."/>
            <person name="Chalot M."/>
            <person name="Chapman J."/>
            <person name="Chen G.L."/>
            <person name="Cooper D."/>
            <person name="Coutinho P.M."/>
            <person name="Couturier J."/>
            <person name="Covert S."/>
            <person name="Cronk Q."/>
            <person name="Cunningham R."/>
            <person name="Davis J."/>
            <person name="Degroeve S."/>
            <person name="Dejardin A."/>
            <person name="Depamphilis C."/>
            <person name="Detter J."/>
            <person name="Dirks B."/>
            <person name="Dubchak I."/>
            <person name="Duplessis S."/>
            <person name="Ehlting J."/>
            <person name="Ellis B."/>
            <person name="Gendler K."/>
            <person name="Goodstein D."/>
            <person name="Gribskov M."/>
            <person name="Grimwood J."/>
            <person name="Groover A."/>
            <person name="Gunter L."/>
            <person name="Hamberger B."/>
            <person name="Heinze B."/>
            <person name="Helariutta Y."/>
            <person name="Henrissat B."/>
            <person name="Holligan D."/>
            <person name="Holt R."/>
            <person name="Huang W."/>
            <person name="Islam-Faridi N."/>
            <person name="Jones S."/>
            <person name="Jones-Rhoades M."/>
            <person name="Jorgensen R."/>
            <person name="Joshi C."/>
            <person name="Kangasjarvi J."/>
            <person name="Karlsson J."/>
            <person name="Kelleher C."/>
            <person name="Kirkpatrick R."/>
            <person name="Kirst M."/>
            <person name="Kohler A."/>
            <person name="Kalluri U."/>
            <person name="Larimer F."/>
            <person name="Leebens-Mack J."/>
            <person name="Leple J.C."/>
            <person name="Locascio P."/>
            <person name="Lou Y."/>
            <person name="Lucas S."/>
            <person name="Martin F."/>
            <person name="Montanini B."/>
            <person name="Napoli C."/>
            <person name="Nelson D.R."/>
            <person name="Nelson C."/>
            <person name="Nieminen K."/>
            <person name="Nilsson O."/>
            <person name="Pereda V."/>
            <person name="Peter G."/>
            <person name="Philippe R."/>
            <person name="Pilate G."/>
            <person name="Poliakov A."/>
            <person name="Razumovskaya J."/>
            <person name="Richardson P."/>
            <person name="Rinaldi C."/>
            <person name="Ritland K."/>
            <person name="Rouze P."/>
            <person name="Ryaboy D."/>
            <person name="Schmutz J."/>
            <person name="Schrader J."/>
            <person name="Segerman B."/>
            <person name="Shin H."/>
            <person name="Siddiqui A."/>
            <person name="Sterky F."/>
            <person name="Terry A."/>
            <person name="Tsai C.J."/>
            <person name="Uberbacher E."/>
            <person name="Unneberg P."/>
            <person name="Vahala J."/>
            <person name="Wall K."/>
            <person name="Wessler S."/>
            <person name="Yang G."/>
            <person name="Yin T."/>
            <person name="Douglas C."/>
            <person name="Marra M."/>
            <person name="Sandberg G."/>
            <person name="Van de Peer Y."/>
            <person name="Rokhsar D."/>
        </authorList>
    </citation>
    <scope>NUCLEOTIDE SEQUENCE [LARGE SCALE GENOMIC DNA]</scope>
    <source>
        <strain evidence="3">cv. Nisqually</strain>
    </source>
</reference>
<protein>
    <submittedName>
        <fullName evidence="2">Uncharacterized protein</fullName>
    </submittedName>
</protein>
<sequence>MIQTYETQKSRPFWLLRKCRSDQETLDSKETTKRTALTLESRNSSIPRSPLTTIRSKIQENPIKKT</sequence>